<dbReference type="Gene3D" id="3.30.110.20">
    <property type="entry name" value="Alba-like domain"/>
    <property type="match status" value="1"/>
</dbReference>
<dbReference type="EMBL" id="NHZQ01000445">
    <property type="protein sequence ID" value="PSK34800.1"/>
    <property type="molecule type" value="Genomic_DNA"/>
</dbReference>
<keyword evidence="5" id="KW-0240">DNA-directed RNA polymerase</keyword>
<dbReference type="InterPro" id="IPR020241">
    <property type="entry name" value="RNase_P/MRP_Pop7_fungi"/>
</dbReference>
<keyword evidence="6" id="KW-1185">Reference proteome</keyword>
<protein>
    <submittedName>
        <fullName evidence="5">DNA-directed RNA polymerase II subunit rpb1</fullName>
    </submittedName>
</protein>
<dbReference type="GO" id="GO:0034965">
    <property type="term" value="P:intronic box C/D snoRNA processing"/>
    <property type="evidence" value="ECO:0007669"/>
    <property type="project" value="TreeGrafter"/>
</dbReference>
<dbReference type="PANTHER" id="PTHR28256">
    <property type="entry name" value="RIBONUCLEASES P/MRP PROTEIN SUBUNIT POP7"/>
    <property type="match status" value="1"/>
</dbReference>
<dbReference type="GO" id="GO:0003723">
    <property type="term" value="F:RNA binding"/>
    <property type="evidence" value="ECO:0007669"/>
    <property type="project" value="TreeGrafter"/>
</dbReference>
<proteinExistence type="predicted"/>
<evidence type="ECO:0000256" key="2">
    <source>
        <dbReference type="ARBA" id="ARBA00022694"/>
    </source>
</evidence>
<name>A0A2P7YFQ9_9PEZI</name>
<keyword evidence="3" id="KW-0539">Nucleus</keyword>
<dbReference type="STRING" id="40998.A0A2P7YFQ9"/>
<sequence>MGTKRKRDHDLQSLKPDLLPSQKDAHSPAAPTLPPTSPRLSSQPTKLPRLPPNLNLSKRPLLRPPIPSKHAATQKTVYVSARTPFMSAAKRVVKLLSLADKRATQSALDSVKRGKDGRRYGREAGDDRGRPGELDEAAKMAARIEGEEEGEVVVRGTGRAIEKVMGLGVWFLQREEYGVRIRTGSVGAVDDVVEKEGEGGVEMEGAEREEDDGVEVPGSRIRCASTVEVVVSRR</sequence>
<comment type="caution">
    <text evidence="5">The sequence shown here is derived from an EMBL/GenBank/DDBJ whole genome shotgun (WGS) entry which is preliminary data.</text>
</comment>
<dbReference type="Proteomes" id="UP000243723">
    <property type="component" value="Unassembled WGS sequence"/>
</dbReference>
<keyword evidence="2" id="KW-0819">tRNA processing</keyword>
<dbReference type="GO" id="GO:0000172">
    <property type="term" value="C:ribonuclease MRP complex"/>
    <property type="evidence" value="ECO:0007669"/>
    <property type="project" value="InterPro"/>
</dbReference>
<feature type="region of interest" description="Disordered" evidence="4">
    <location>
        <begin position="196"/>
        <end position="216"/>
    </location>
</feature>
<organism evidence="5 6">
    <name type="scientific">Elsinoe australis</name>
    <dbReference type="NCBI Taxonomy" id="40998"/>
    <lineage>
        <taxon>Eukaryota</taxon>
        <taxon>Fungi</taxon>
        <taxon>Dikarya</taxon>
        <taxon>Ascomycota</taxon>
        <taxon>Pezizomycotina</taxon>
        <taxon>Dothideomycetes</taxon>
        <taxon>Dothideomycetidae</taxon>
        <taxon>Myriangiales</taxon>
        <taxon>Elsinoaceae</taxon>
        <taxon>Elsinoe</taxon>
    </lineage>
</organism>
<reference evidence="5 6" key="1">
    <citation type="submission" date="2017-05" db="EMBL/GenBank/DDBJ databases">
        <title>Draft genome sequence of Elsinoe australis.</title>
        <authorList>
            <person name="Cheng Q."/>
        </authorList>
    </citation>
    <scope>NUCLEOTIDE SEQUENCE [LARGE SCALE GENOMIC DNA]</scope>
    <source>
        <strain evidence="5 6">NL1</strain>
    </source>
</reference>
<dbReference type="GO" id="GO:0001682">
    <property type="term" value="P:tRNA 5'-leader removal"/>
    <property type="evidence" value="ECO:0007669"/>
    <property type="project" value="InterPro"/>
</dbReference>
<dbReference type="InterPro" id="IPR014612">
    <property type="entry name" value="Pop7/Rpp20"/>
</dbReference>
<dbReference type="OrthoDB" id="5416589at2759"/>
<evidence type="ECO:0000313" key="6">
    <source>
        <dbReference type="Proteomes" id="UP000243723"/>
    </source>
</evidence>
<feature type="region of interest" description="Disordered" evidence="4">
    <location>
        <begin position="1"/>
        <end position="74"/>
    </location>
</feature>
<dbReference type="GO" id="GO:0004526">
    <property type="term" value="F:ribonuclease P activity"/>
    <property type="evidence" value="ECO:0007669"/>
    <property type="project" value="TreeGrafter"/>
</dbReference>
<dbReference type="GO" id="GO:0006364">
    <property type="term" value="P:rRNA processing"/>
    <property type="evidence" value="ECO:0007669"/>
    <property type="project" value="TreeGrafter"/>
</dbReference>
<dbReference type="GO" id="GO:0000428">
    <property type="term" value="C:DNA-directed RNA polymerase complex"/>
    <property type="evidence" value="ECO:0007669"/>
    <property type="project" value="UniProtKB-KW"/>
</dbReference>
<dbReference type="AlphaFoldDB" id="A0A2P7YFQ9"/>
<evidence type="ECO:0000256" key="1">
    <source>
        <dbReference type="ARBA" id="ARBA00004123"/>
    </source>
</evidence>
<evidence type="ECO:0000313" key="5">
    <source>
        <dbReference type="EMBL" id="PSK34800.1"/>
    </source>
</evidence>
<dbReference type="GO" id="GO:0005655">
    <property type="term" value="C:nucleolar ribonuclease P complex"/>
    <property type="evidence" value="ECO:0007669"/>
    <property type="project" value="InterPro"/>
</dbReference>
<comment type="subcellular location">
    <subcellularLocation>
        <location evidence="1">Nucleus</location>
    </subcellularLocation>
</comment>
<evidence type="ECO:0000256" key="4">
    <source>
        <dbReference type="SAM" id="MobiDB-lite"/>
    </source>
</evidence>
<accession>A0A2P7YFQ9</accession>
<dbReference type="Pfam" id="PF12328">
    <property type="entry name" value="Rpp20"/>
    <property type="match status" value="1"/>
</dbReference>
<dbReference type="GO" id="GO:0000294">
    <property type="term" value="P:nuclear-transcribed mRNA catabolic process, RNase MRP-dependent"/>
    <property type="evidence" value="ECO:0007669"/>
    <property type="project" value="TreeGrafter"/>
</dbReference>
<dbReference type="InterPro" id="IPR036882">
    <property type="entry name" value="Alba-like_dom_sf"/>
</dbReference>
<feature type="region of interest" description="Disordered" evidence="4">
    <location>
        <begin position="104"/>
        <end position="133"/>
    </location>
</feature>
<evidence type="ECO:0000256" key="3">
    <source>
        <dbReference type="ARBA" id="ARBA00023242"/>
    </source>
</evidence>
<dbReference type="PANTHER" id="PTHR28256:SF1">
    <property type="entry name" value="RIBONUCLEASES P_MRP PROTEIN SUBUNIT POP7"/>
    <property type="match status" value="1"/>
</dbReference>
<keyword evidence="5" id="KW-0804">Transcription</keyword>
<dbReference type="GO" id="GO:0000171">
    <property type="term" value="F:ribonuclease MRP activity"/>
    <property type="evidence" value="ECO:0007669"/>
    <property type="project" value="TreeGrafter"/>
</dbReference>
<gene>
    <name evidence="5" type="ORF">B9Z65_1383</name>
</gene>
<feature type="compositionally biased region" description="Basic and acidic residues" evidence="4">
    <location>
        <begin position="110"/>
        <end position="133"/>
    </location>
</feature>